<dbReference type="AlphaFoldDB" id="A0A919Q9T7"/>
<gene>
    <name evidence="1" type="ORF">Aph01nite_32920</name>
</gene>
<sequence>MSAIQVIVTVNSCASAYRYLLGMIKRIVLGGAAVAAGAVLMVPATASAQAAPPATVAKKLFNAWLKNDKVAAAKVASPGAVKSIFAYSFKAPDQFAGCKGNYCRFKHTSVNVPGDLNGLGMVVTGGKVTRVYRSRFASPATVTKHFHRSYVLGDRRRALEVATQTAVNTRFQVKYDPNGVTHFYQGCSKETGGYACAYSYEGGAVVMHVRGSKARGYEVATVSFIAD</sequence>
<protein>
    <submittedName>
        <fullName evidence="1">Uncharacterized protein</fullName>
    </submittedName>
</protein>
<name>A0A919Q9T7_9ACTN</name>
<comment type="caution">
    <text evidence="1">The sequence shown here is derived from an EMBL/GenBank/DDBJ whole genome shotgun (WGS) entry which is preliminary data.</text>
</comment>
<reference evidence="1" key="1">
    <citation type="submission" date="2021-01" db="EMBL/GenBank/DDBJ databases">
        <title>Whole genome shotgun sequence of Acrocarpospora phusangensis NBRC 108782.</title>
        <authorList>
            <person name="Komaki H."/>
            <person name="Tamura T."/>
        </authorList>
    </citation>
    <scope>NUCLEOTIDE SEQUENCE</scope>
    <source>
        <strain evidence="1">NBRC 108782</strain>
    </source>
</reference>
<dbReference type="Proteomes" id="UP000640052">
    <property type="component" value="Unassembled WGS sequence"/>
</dbReference>
<proteinExistence type="predicted"/>
<organism evidence="1 2">
    <name type="scientific">Acrocarpospora phusangensis</name>
    <dbReference type="NCBI Taxonomy" id="1070424"/>
    <lineage>
        <taxon>Bacteria</taxon>
        <taxon>Bacillati</taxon>
        <taxon>Actinomycetota</taxon>
        <taxon>Actinomycetes</taxon>
        <taxon>Streptosporangiales</taxon>
        <taxon>Streptosporangiaceae</taxon>
        <taxon>Acrocarpospora</taxon>
    </lineage>
</organism>
<keyword evidence="2" id="KW-1185">Reference proteome</keyword>
<dbReference type="EMBL" id="BOOA01000024">
    <property type="protein sequence ID" value="GIH24982.1"/>
    <property type="molecule type" value="Genomic_DNA"/>
</dbReference>
<evidence type="ECO:0000313" key="1">
    <source>
        <dbReference type="EMBL" id="GIH24982.1"/>
    </source>
</evidence>
<accession>A0A919Q9T7</accession>
<evidence type="ECO:0000313" key="2">
    <source>
        <dbReference type="Proteomes" id="UP000640052"/>
    </source>
</evidence>